<accession>A0A645JF55</accession>
<gene>
    <name evidence="1" type="ORF">SDC9_210085</name>
</gene>
<organism evidence="1">
    <name type="scientific">bioreactor metagenome</name>
    <dbReference type="NCBI Taxonomy" id="1076179"/>
    <lineage>
        <taxon>unclassified sequences</taxon>
        <taxon>metagenomes</taxon>
        <taxon>ecological metagenomes</taxon>
    </lineage>
</organism>
<reference evidence="1" key="1">
    <citation type="submission" date="2019-08" db="EMBL/GenBank/DDBJ databases">
        <authorList>
            <person name="Kucharzyk K."/>
            <person name="Murdoch R.W."/>
            <person name="Higgins S."/>
            <person name="Loffler F."/>
        </authorList>
    </citation>
    <scope>NUCLEOTIDE SEQUENCE</scope>
</reference>
<name>A0A645JF55_9ZZZZ</name>
<sequence>MKFPIYDTIQTLKVSPQVVFLSKEDTVMTMLFPVNNSDPAIITRLNAIPNEAPIKTLVAGEFAALKIPPIVKISIIPIPT</sequence>
<protein>
    <submittedName>
        <fullName evidence="1">Uncharacterized protein</fullName>
    </submittedName>
</protein>
<dbReference type="AlphaFoldDB" id="A0A645JF55"/>
<dbReference type="EMBL" id="VSSQ01140191">
    <property type="protein sequence ID" value="MPN62338.1"/>
    <property type="molecule type" value="Genomic_DNA"/>
</dbReference>
<comment type="caution">
    <text evidence="1">The sequence shown here is derived from an EMBL/GenBank/DDBJ whole genome shotgun (WGS) entry which is preliminary data.</text>
</comment>
<evidence type="ECO:0000313" key="1">
    <source>
        <dbReference type="EMBL" id="MPN62338.1"/>
    </source>
</evidence>
<proteinExistence type="predicted"/>